<dbReference type="SMART" id="SM00906">
    <property type="entry name" value="Fungal_trans"/>
    <property type="match status" value="1"/>
</dbReference>
<protein>
    <recommendedName>
        <fullName evidence="7">Xylanolytic transcriptional activator regulatory domain-containing protein</fullName>
    </recommendedName>
</protein>
<evidence type="ECO:0000313" key="9">
    <source>
        <dbReference type="Proteomes" id="UP001358417"/>
    </source>
</evidence>
<comment type="subcellular location">
    <subcellularLocation>
        <location evidence="1">Nucleus</location>
    </subcellularLocation>
</comment>
<dbReference type="Proteomes" id="UP001358417">
    <property type="component" value="Unassembled WGS sequence"/>
</dbReference>
<keyword evidence="9" id="KW-1185">Reference proteome</keyword>
<dbReference type="GO" id="GO:0003677">
    <property type="term" value="F:DNA binding"/>
    <property type="evidence" value="ECO:0007669"/>
    <property type="project" value="UniProtKB-KW"/>
</dbReference>
<keyword evidence="4" id="KW-0804">Transcription</keyword>
<gene>
    <name evidence="8" type="ORF">LTR84_002694</name>
</gene>
<sequence length="623" mass="69998">MAEERDIYSELASRQNESTPDEHQPPPHFDSFSFQHHVFEDAEFWPLYGDFFDIPGITPTPPISSILSPLRSPAAIDQDYESLQTPASHVQDTTSPADPESVAANNYGFGDWLSVCSGPAVDWMRQKTRSEEFDQIAVGLKAIWAQQLKLDPAPPASRCEEPKPHLAWTYCNAYFEHSVGNLWEMVYRPSFERHLRAHFSGQIHYHDPTWYALRNVIYAAGCRIYRSEFSAVNSLDIQRECQGYFANALSVHSELLLTKPTLRSVRALLIMTLLAESLSATALSSGLISNAALHALSLGLHRNRGGAGMHDDSESLQRGWLFWAVYCAEKHIAQRLCKPSVINDDDITCDIPTTVYPGSRIDVEMFTYTIETCRLYDQVNKQLIAIRAHHEPPAKMLTFVRQFDLQLRTWKESMPSQLRPTEFLRQFTMPGTLRLLGLMSVHSSFYDLLMVTHSIFMYPWVVSSFSSDGDPNFACKLNAQIMTSSHLVANAARSLIVMTRSLDMDTIGIQKFTLHLPMRAFMNLFIYVIDNPCLPTVQSDLALLDIAAGYFGQMEFVTGSKFSCSFARNVAALARNVADHARLVAPEPPIQVPHDIGINYSGVANAVSSDETDMQSTHVLMTL</sequence>
<feature type="domain" description="Xylanolytic transcriptional activator regulatory" evidence="7">
    <location>
        <begin position="284"/>
        <end position="358"/>
    </location>
</feature>
<evidence type="ECO:0000259" key="7">
    <source>
        <dbReference type="SMART" id="SM00906"/>
    </source>
</evidence>
<feature type="region of interest" description="Disordered" evidence="6">
    <location>
        <begin position="1"/>
        <end position="32"/>
    </location>
</feature>
<evidence type="ECO:0000313" key="8">
    <source>
        <dbReference type="EMBL" id="KAK5051891.1"/>
    </source>
</evidence>
<evidence type="ECO:0000256" key="2">
    <source>
        <dbReference type="ARBA" id="ARBA00023015"/>
    </source>
</evidence>
<comment type="caution">
    <text evidence="8">The sequence shown here is derived from an EMBL/GenBank/DDBJ whole genome shotgun (WGS) entry which is preliminary data.</text>
</comment>
<proteinExistence type="predicted"/>
<dbReference type="GO" id="GO:0006351">
    <property type="term" value="P:DNA-templated transcription"/>
    <property type="evidence" value="ECO:0007669"/>
    <property type="project" value="InterPro"/>
</dbReference>
<dbReference type="RefSeq" id="XP_064705905.1">
    <property type="nucleotide sequence ID" value="XM_064846295.1"/>
</dbReference>
<keyword evidence="5" id="KW-0539">Nucleus</keyword>
<name>A0AAV9N8C0_9EURO</name>
<evidence type="ECO:0000256" key="4">
    <source>
        <dbReference type="ARBA" id="ARBA00023163"/>
    </source>
</evidence>
<dbReference type="EMBL" id="JAVRRD010000014">
    <property type="protein sequence ID" value="KAK5051891.1"/>
    <property type="molecule type" value="Genomic_DNA"/>
</dbReference>
<dbReference type="GO" id="GO:0003700">
    <property type="term" value="F:DNA-binding transcription factor activity"/>
    <property type="evidence" value="ECO:0007669"/>
    <property type="project" value="InterPro"/>
</dbReference>
<evidence type="ECO:0000256" key="6">
    <source>
        <dbReference type="SAM" id="MobiDB-lite"/>
    </source>
</evidence>
<dbReference type="InterPro" id="IPR007219">
    <property type="entry name" value="XnlR_reg_dom"/>
</dbReference>
<dbReference type="PANTHER" id="PTHR46910">
    <property type="entry name" value="TRANSCRIPTION FACTOR PDR1"/>
    <property type="match status" value="1"/>
</dbReference>
<dbReference type="GO" id="GO:0008270">
    <property type="term" value="F:zinc ion binding"/>
    <property type="evidence" value="ECO:0007669"/>
    <property type="project" value="InterPro"/>
</dbReference>
<keyword evidence="3" id="KW-0238">DNA-binding</keyword>
<dbReference type="PANTHER" id="PTHR46910:SF37">
    <property type="entry name" value="ZN(II)2CYS6 TRANSCRIPTION FACTOR (EUROFUNG)"/>
    <property type="match status" value="1"/>
</dbReference>
<dbReference type="GO" id="GO:0005634">
    <property type="term" value="C:nucleus"/>
    <property type="evidence" value="ECO:0007669"/>
    <property type="project" value="UniProtKB-SubCell"/>
</dbReference>
<organism evidence="8 9">
    <name type="scientific">Exophiala bonariae</name>
    <dbReference type="NCBI Taxonomy" id="1690606"/>
    <lineage>
        <taxon>Eukaryota</taxon>
        <taxon>Fungi</taxon>
        <taxon>Dikarya</taxon>
        <taxon>Ascomycota</taxon>
        <taxon>Pezizomycotina</taxon>
        <taxon>Eurotiomycetes</taxon>
        <taxon>Chaetothyriomycetidae</taxon>
        <taxon>Chaetothyriales</taxon>
        <taxon>Herpotrichiellaceae</taxon>
        <taxon>Exophiala</taxon>
    </lineage>
</organism>
<accession>A0AAV9N8C0</accession>
<reference evidence="8 9" key="1">
    <citation type="submission" date="2023-08" db="EMBL/GenBank/DDBJ databases">
        <title>Black Yeasts Isolated from many extreme environments.</title>
        <authorList>
            <person name="Coleine C."/>
            <person name="Stajich J.E."/>
            <person name="Selbmann L."/>
        </authorList>
    </citation>
    <scope>NUCLEOTIDE SEQUENCE [LARGE SCALE GENOMIC DNA]</scope>
    <source>
        <strain evidence="8 9">CCFEE 5792</strain>
    </source>
</reference>
<dbReference type="GeneID" id="89970893"/>
<keyword evidence="2" id="KW-0805">Transcription regulation</keyword>
<dbReference type="CDD" id="cd12148">
    <property type="entry name" value="fungal_TF_MHR"/>
    <property type="match status" value="1"/>
</dbReference>
<dbReference type="AlphaFoldDB" id="A0AAV9N8C0"/>
<dbReference type="Pfam" id="PF04082">
    <property type="entry name" value="Fungal_trans"/>
    <property type="match status" value="1"/>
</dbReference>
<dbReference type="InterPro" id="IPR050987">
    <property type="entry name" value="AtrR-like"/>
</dbReference>
<evidence type="ECO:0000256" key="1">
    <source>
        <dbReference type="ARBA" id="ARBA00004123"/>
    </source>
</evidence>
<evidence type="ECO:0000256" key="3">
    <source>
        <dbReference type="ARBA" id="ARBA00023125"/>
    </source>
</evidence>
<evidence type="ECO:0000256" key="5">
    <source>
        <dbReference type="ARBA" id="ARBA00023242"/>
    </source>
</evidence>